<dbReference type="Pfam" id="PF00135">
    <property type="entry name" value="COesterase"/>
    <property type="match status" value="1"/>
</dbReference>
<comment type="caution">
    <text evidence="7">The sequence shown here is derived from an EMBL/GenBank/DDBJ whole genome shotgun (WGS) entry which is preliminary data.</text>
</comment>
<dbReference type="InterPro" id="IPR051093">
    <property type="entry name" value="Neuroligin/BSAL"/>
</dbReference>
<accession>A0A8J5JAI1</accession>
<name>A0A8J5JAI1_HOMAM</name>
<dbReference type="InterPro" id="IPR029058">
    <property type="entry name" value="AB_hydrolase_fold"/>
</dbReference>
<keyword evidence="3 5" id="KW-0378">Hydrolase</keyword>
<dbReference type="PANTHER" id="PTHR43903">
    <property type="entry name" value="NEUROLIGIN"/>
    <property type="match status" value="1"/>
</dbReference>
<gene>
    <name evidence="7" type="ORF">Hamer_G017651</name>
</gene>
<evidence type="ECO:0000259" key="6">
    <source>
        <dbReference type="Pfam" id="PF00135"/>
    </source>
</evidence>
<dbReference type="GO" id="GO:0052689">
    <property type="term" value="F:carboxylic ester hydrolase activity"/>
    <property type="evidence" value="ECO:0007669"/>
    <property type="project" value="UniProtKB-KW"/>
</dbReference>
<proteinExistence type="inferred from homology"/>
<evidence type="ECO:0000256" key="1">
    <source>
        <dbReference type="ARBA" id="ARBA00005964"/>
    </source>
</evidence>
<organism evidence="7 8">
    <name type="scientific">Homarus americanus</name>
    <name type="common">American lobster</name>
    <dbReference type="NCBI Taxonomy" id="6706"/>
    <lineage>
        <taxon>Eukaryota</taxon>
        <taxon>Metazoa</taxon>
        <taxon>Ecdysozoa</taxon>
        <taxon>Arthropoda</taxon>
        <taxon>Crustacea</taxon>
        <taxon>Multicrustacea</taxon>
        <taxon>Malacostraca</taxon>
        <taxon>Eumalacostraca</taxon>
        <taxon>Eucarida</taxon>
        <taxon>Decapoda</taxon>
        <taxon>Pleocyemata</taxon>
        <taxon>Astacidea</taxon>
        <taxon>Nephropoidea</taxon>
        <taxon>Nephropidae</taxon>
        <taxon>Homarus</taxon>
    </lineage>
</organism>
<dbReference type="EMBL" id="JAHLQT010046276">
    <property type="protein sequence ID" value="KAG7153839.1"/>
    <property type="molecule type" value="Genomic_DNA"/>
</dbReference>
<feature type="non-terminal residue" evidence="7">
    <location>
        <position position="332"/>
    </location>
</feature>
<dbReference type="Proteomes" id="UP000747542">
    <property type="component" value="Unassembled WGS sequence"/>
</dbReference>
<dbReference type="EC" id="3.1.1.-" evidence="5"/>
<dbReference type="PROSITE" id="PS00122">
    <property type="entry name" value="CARBOXYLESTERASE_B_1"/>
    <property type="match status" value="1"/>
</dbReference>
<evidence type="ECO:0000256" key="2">
    <source>
        <dbReference type="ARBA" id="ARBA00022487"/>
    </source>
</evidence>
<sequence>FLSTEDSAIPGNFGLKDQTLALKWVQRNINNFGGDKTKVTIFGESAGGASVHFHMLSPKSKGLFSRAILMSGTALCPWAVSRVHDQTSKKVGKKLHCPIHSGSLVLLRCLQNLDARELSAVSQDLPNFHLLPLHLAAYIDGDYLPDEPSRLVKEGRAHPVDVMAGVVSHEGILLAMLLLRYQDLDYNPFPSAAYNQAHLLEGLETNFEELGPSSLQFADEVHEADPVTVANVIYKHYFGDVRFDARKQEQFIQSSQQPPERLHDLQSKDDLALRDIYTTLWTNFAATGNPTPNDSLGFIWEPSTADNLHYLDLKPRPTMEEDQRQEVSVPRC</sequence>
<evidence type="ECO:0000313" key="7">
    <source>
        <dbReference type="EMBL" id="KAG7153839.1"/>
    </source>
</evidence>
<keyword evidence="8" id="KW-1185">Reference proteome</keyword>
<dbReference type="InterPro" id="IPR019826">
    <property type="entry name" value="Carboxylesterase_B_AS"/>
</dbReference>
<keyword evidence="4" id="KW-0325">Glycoprotein</keyword>
<evidence type="ECO:0000313" key="8">
    <source>
        <dbReference type="Proteomes" id="UP000747542"/>
    </source>
</evidence>
<comment type="similarity">
    <text evidence="1 5">Belongs to the type-B carboxylesterase/lipase family.</text>
</comment>
<dbReference type="SUPFAM" id="SSF53474">
    <property type="entry name" value="alpha/beta-Hydrolases"/>
    <property type="match status" value="1"/>
</dbReference>
<feature type="domain" description="Carboxylesterase type B" evidence="6">
    <location>
        <begin position="1"/>
        <end position="251"/>
    </location>
</feature>
<evidence type="ECO:0000256" key="3">
    <source>
        <dbReference type="ARBA" id="ARBA00022801"/>
    </source>
</evidence>
<dbReference type="AlphaFoldDB" id="A0A8J5JAI1"/>
<protein>
    <recommendedName>
        <fullName evidence="5">Carboxylic ester hydrolase</fullName>
        <ecNumber evidence="5">3.1.1.-</ecNumber>
    </recommendedName>
</protein>
<dbReference type="InterPro" id="IPR002018">
    <property type="entry name" value="CarbesteraseB"/>
</dbReference>
<evidence type="ECO:0000256" key="4">
    <source>
        <dbReference type="ARBA" id="ARBA00023180"/>
    </source>
</evidence>
<evidence type="ECO:0000256" key="5">
    <source>
        <dbReference type="RuleBase" id="RU361235"/>
    </source>
</evidence>
<keyword evidence="2" id="KW-0719">Serine esterase</keyword>
<reference evidence="7" key="1">
    <citation type="journal article" date="2021" name="Sci. Adv.">
        <title>The American lobster genome reveals insights on longevity, neural, and immune adaptations.</title>
        <authorList>
            <person name="Polinski J.M."/>
            <person name="Zimin A.V."/>
            <person name="Clark K.F."/>
            <person name="Kohn A.B."/>
            <person name="Sadowski N."/>
            <person name="Timp W."/>
            <person name="Ptitsyn A."/>
            <person name="Khanna P."/>
            <person name="Romanova D.Y."/>
            <person name="Williams P."/>
            <person name="Greenwood S.J."/>
            <person name="Moroz L.L."/>
            <person name="Walt D.R."/>
            <person name="Bodnar A.G."/>
        </authorList>
    </citation>
    <scope>NUCLEOTIDE SEQUENCE</scope>
    <source>
        <strain evidence="7">GMGI-L3</strain>
    </source>
</reference>
<dbReference type="Gene3D" id="3.40.50.1820">
    <property type="entry name" value="alpha/beta hydrolase"/>
    <property type="match status" value="2"/>
</dbReference>